<evidence type="ECO:0000256" key="1">
    <source>
        <dbReference type="SAM" id="MobiDB-lite"/>
    </source>
</evidence>
<evidence type="ECO:0000313" key="2">
    <source>
        <dbReference type="EMBL" id="KAJ1191914.1"/>
    </source>
</evidence>
<feature type="region of interest" description="Disordered" evidence="1">
    <location>
        <begin position="140"/>
        <end position="197"/>
    </location>
</feature>
<feature type="compositionally biased region" description="Polar residues" evidence="1">
    <location>
        <begin position="187"/>
        <end position="197"/>
    </location>
</feature>
<dbReference type="Proteomes" id="UP001066276">
    <property type="component" value="Chromosome 2_2"/>
</dbReference>
<feature type="compositionally biased region" description="Polar residues" evidence="1">
    <location>
        <begin position="95"/>
        <end position="104"/>
    </location>
</feature>
<comment type="caution">
    <text evidence="2">The sequence shown here is derived from an EMBL/GenBank/DDBJ whole genome shotgun (WGS) entry which is preliminary data.</text>
</comment>
<accession>A0AAV7US76</accession>
<reference evidence="2" key="1">
    <citation type="journal article" date="2022" name="bioRxiv">
        <title>Sequencing and chromosome-scale assembly of the giantPleurodeles waltlgenome.</title>
        <authorList>
            <person name="Brown T."/>
            <person name="Elewa A."/>
            <person name="Iarovenko S."/>
            <person name="Subramanian E."/>
            <person name="Araus A.J."/>
            <person name="Petzold A."/>
            <person name="Susuki M."/>
            <person name="Suzuki K.-i.T."/>
            <person name="Hayashi T."/>
            <person name="Toyoda A."/>
            <person name="Oliveira C."/>
            <person name="Osipova E."/>
            <person name="Leigh N.D."/>
            <person name="Simon A."/>
            <person name="Yun M.H."/>
        </authorList>
    </citation>
    <scope>NUCLEOTIDE SEQUENCE</scope>
    <source>
        <strain evidence="2">20211129_DDA</strain>
        <tissue evidence="2">Liver</tissue>
    </source>
</reference>
<feature type="region of interest" description="Disordered" evidence="1">
    <location>
        <begin position="42"/>
        <end position="76"/>
    </location>
</feature>
<proteinExistence type="predicted"/>
<dbReference type="AlphaFoldDB" id="A0AAV7US76"/>
<feature type="region of interest" description="Disordered" evidence="1">
    <location>
        <begin position="89"/>
        <end position="108"/>
    </location>
</feature>
<organism evidence="2 3">
    <name type="scientific">Pleurodeles waltl</name>
    <name type="common">Iberian ribbed newt</name>
    <dbReference type="NCBI Taxonomy" id="8319"/>
    <lineage>
        <taxon>Eukaryota</taxon>
        <taxon>Metazoa</taxon>
        <taxon>Chordata</taxon>
        <taxon>Craniata</taxon>
        <taxon>Vertebrata</taxon>
        <taxon>Euteleostomi</taxon>
        <taxon>Amphibia</taxon>
        <taxon>Batrachia</taxon>
        <taxon>Caudata</taxon>
        <taxon>Salamandroidea</taxon>
        <taxon>Salamandridae</taxon>
        <taxon>Pleurodelinae</taxon>
        <taxon>Pleurodeles</taxon>
    </lineage>
</organism>
<keyword evidence="3" id="KW-1185">Reference proteome</keyword>
<dbReference type="EMBL" id="JANPWB010000004">
    <property type="protein sequence ID" value="KAJ1191914.1"/>
    <property type="molecule type" value="Genomic_DNA"/>
</dbReference>
<name>A0AAV7US76_PLEWA</name>
<protein>
    <submittedName>
        <fullName evidence="2">Uncharacterized protein</fullName>
    </submittedName>
</protein>
<evidence type="ECO:0000313" key="3">
    <source>
        <dbReference type="Proteomes" id="UP001066276"/>
    </source>
</evidence>
<feature type="compositionally biased region" description="Pro residues" evidence="1">
    <location>
        <begin position="161"/>
        <end position="171"/>
    </location>
</feature>
<sequence>MTEVNRLQSTPLFNKCCPLTARGRLGLGHGVRSRLRWAAPVRHKEKGRLPSPSAARDRLPGRARPQCHPVLGPAGPEYMQEVRGVRAPALDASESRSPSLNHGGSRSWKSRQLLSQSLASLAGQHSLTWDLASPLQPQRTARASTAISVRGPDRAAAGAQSPPPIASPPVEVPRGWGVRRSGLRGTTGPQSAVSLGG</sequence>
<gene>
    <name evidence="2" type="ORF">NDU88_001227</name>
</gene>